<proteinExistence type="inferred from homology"/>
<evidence type="ECO:0000256" key="7">
    <source>
        <dbReference type="ARBA" id="ARBA00022777"/>
    </source>
</evidence>
<dbReference type="CDD" id="cd00483">
    <property type="entry name" value="HPPK"/>
    <property type="match status" value="1"/>
</dbReference>
<dbReference type="SUPFAM" id="SSF55083">
    <property type="entry name" value="6-hydroxymethyl-7,8-dihydropterin pyrophosphokinase, HPPK"/>
    <property type="match status" value="1"/>
</dbReference>
<dbReference type="GO" id="GO:0046656">
    <property type="term" value="P:folic acid biosynthetic process"/>
    <property type="evidence" value="ECO:0007669"/>
    <property type="project" value="UniProtKB-KW"/>
</dbReference>
<evidence type="ECO:0000256" key="8">
    <source>
        <dbReference type="ARBA" id="ARBA00022840"/>
    </source>
</evidence>
<feature type="compositionally biased region" description="Gly residues" evidence="13">
    <location>
        <begin position="40"/>
        <end position="49"/>
    </location>
</feature>
<comment type="caution">
    <text evidence="15">The sequence shown here is derived from an EMBL/GenBank/DDBJ whole genome shotgun (WGS) entry which is preliminary data.</text>
</comment>
<dbReference type="GO" id="GO:0046654">
    <property type="term" value="P:tetrahydrofolate biosynthetic process"/>
    <property type="evidence" value="ECO:0007669"/>
    <property type="project" value="UniProtKB-UniPathway"/>
</dbReference>
<dbReference type="PANTHER" id="PTHR43071:SF1">
    <property type="entry name" value="2-AMINO-4-HYDROXY-6-HYDROXYMETHYLDIHYDROPTERIDINE PYROPHOSPHOKINASE"/>
    <property type="match status" value="1"/>
</dbReference>
<dbReference type="AlphaFoldDB" id="A0A014MNS9"/>
<dbReference type="UniPathway" id="UPA00077">
    <property type="reaction ID" value="UER00155"/>
</dbReference>
<evidence type="ECO:0000256" key="3">
    <source>
        <dbReference type="ARBA" id="ARBA00013253"/>
    </source>
</evidence>
<dbReference type="STRING" id="225991.MA05_13670"/>
<evidence type="ECO:0000256" key="4">
    <source>
        <dbReference type="ARBA" id="ARBA00016218"/>
    </source>
</evidence>
<dbReference type="PROSITE" id="PS00794">
    <property type="entry name" value="HPPK"/>
    <property type="match status" value="1"/>
</dbReference>
<dbReference type="EC" id="2.7.6.3" evidence="3"/>
<dbReference type="PATRIC" id="fig|1457173.3.peg.2394"/>
<comment type="function">
    <text evidence="10">Catalyzes the transfer of pyrophosphate from adenosine triphosphate (ATP) to 6-hydroxymethyl-7,8-dihydropterin, an enzymatic step in folate biosynthesis pathway.</text>
</comment>
<dbReference type="InterPro" id="IPR035907">
    <property type="entry name" value="Hppk_sf"/>
</dbReference>
<dbReference type="PANTHER" id="PTHR43071">
    <property type="entry name" value="2-AMINO-4-HYDROXY-6-HYDROXYMETHYLDIHYDROPTERIDINE PYROPHOSPHOKINASE"/>
    <property type="match status" value="1"/>
</dbReference>
<dbReference type="Gene3D" id="3.30.70.560">
    <property type="entry name" value="7,8-Dihydro-6-hydroxymethylpterin-pyrophosphokinase HPPK"/>
    <property type="match status" value="1"/>
</dbReference>
<accession>A0A014MNS9</accession>
<evidence type="ECO:0000313" key="15">
    <source>
        <dbReference type="EMBL" id="EXU79749.1"/>
    </source>
</evidence>
<gene>
    <name evidence="15" type="ORF">AX13_03635</name>
</gene>
<keyword evidence="9" id="KW-0289">Folate biosynthesis</keyword>
<dbReference type="GO" id="GO:0003848">
    <property type="term" value="F:2-amino-4-hydroxy-6-hydroxymethyldihydropteridine diphosphokinase activity"/>
    <property type="evidence" value="ECO:0007669"/>
    <property type="project" value="UniProtKB-EC"/>
</dbReference>
<keyword evidence="7 15" id="KW-0418">Kinase</keyword>
<dbReference type="GO" id="GO:0016301">
    <property type="term" value="F:kinase activity"/>
    <property type="evidence" value="ECO:0007669"/>
    <property type="project" value="UniProtKB-KW"/>
</dbReference>
<dbReference type="Proteomes" id="UP000020766">
    <property type="component" value="Unassembled WGS sequence"/>
</dbReference>
<evidence type="ECO:0000313" key="16">
    <source>
        <dbReference type="Proteomes" id="UP000020766"/>
    </source>
</evidence>
<organism evidence="15 16">
    <name type="scientific">Comamonas aquatica DA1877</name>
    <dbReference type="NCBI Taxonomy" id="1457173"/>
    <lineage>
        <taxon>Bacteria</taxon>
        <taxon>Pseudomonadati</taxon>
        <taxon>Pseudomonadota</taxon>
        <taxon>Betaproteobacteria</taxon>
        <taxon>Burkholderiales</taxon>
        <taxon>Comamonadaceae</taxon>
        <taxon>Comamonas</taxon>
    </lineage>
</organism>
<keyword evidence="16" id="KW-1185">Reference proteome</keyword>
<evidence type="ECO:0000256" key="12">
    <source>
        <dbReference type="ARBA" id="ARBA00033413"/>
    </source>
</evidence>
<name>A0A014MNS9_9BURK</name>
<evidence type="ECO:0000256" key="5">
    <source>
        <dbReference type="ARBA" id="ARBA00022679"/>
    </source>
</evidence>
<sequence length="251" mass="26628">MAGVPGRRRCAPRGPGGSGARGAAPEAKGGTTRRAPCAPQGGGRAGGLAPGHHRQRRRCARQEAPSPPPQACRRCRHGVLRRQRRVMAAERVYIGLGANLGDRGEALLQALRRMAALPQTRLCAVSSLYSSAPVEATGPDYLNAVAALETDLAPEALLQALQALELAAGRERPYRNAPRTLDLDVLLWGQRQLATPALTVPHPRMYERAFVLLPLHELDAHLVTAAQLAAVAGQRIAVAQDARWAASAVSA</sequence>
<dbReference type="Pfam" id="PF01288">
    <property type="entry name" value="HPPK"/>
    <property type="match status" value="1"/>
</dbReference>
<comment type="pathway">
    <text evidence="1">Cofactor biosynthesis; tetrahydrofolate biosynthesis; 2-amino-4-hydroxy-6-hydroxymethyl-7,8-dihydropteridine diphosphate from 7,8-dihydroneopterin triphosphate: step 4/4.</text>
</comment>
<evidence type="ECO:0000256" key="10">
    <source>
        <dbReference type="ARBA" id="ARBA00029409"/>
    </source>
</evidence>
<evidence type="ECO:0000256" key="13">
    <source>
        <dbReference type="SAM" id="MobiDB-lite"/>
    </source>
</evidence>
<keyword evidence="5" id="KW-0808">Transferase</keyword>
<reference evidence="15 16" key="1">
    <citation type="submission" date="2014-01" db="EMBL/GenBank/DDBJ databases">
        <title>Interspecies Systems Biology Uncovers Metabolites Affecting C. elegans Gene Expression and Life History Traits.</title>
        <authorList>
            <person name="Watson E."/>
            <person name="Macneil L.T."/>
            <person name="Ritter A.D."/>
            <person name="Yilmaz L.S."/>
            <person name="Rosebrock A.P."/>
            <person name="Caudy A.A."/>
            <person name="Walhout A.J."/>
        </authorList>
    </citation>
    <scope>NUCLEOTIDE SEQUENCE [LARGE SCALE GENOMIC DNA]</scope>
    <source>
        <strain evidence="15 16">DA1877</strain>
    </source>
</reference>
<evidence type="ECO:0000256" key="2">
    <source>
        <dbReference type="ARBA" id="ARBA00005810"/>
    </source>
</evidence>
<evidence type="ECO:0000259" key="14">
    <source>
        <dbReference type="PROSITE" id="PS00794"/>
    </source>
</evidence>
<protein>
    <recommendedName>
        <fullName evidence="4">2-amino-4-hydroxy-6-hydroxymethyldihydropteridine pyrophosphokinase</fullName>
        <ecNumber evidence="3">2.7.6.3</ecNumber>
    </recommendedName>
    <alternativeName>
        <fullName evidence="11">6-hydroxymethyl-7,8-dihydropterin pyrophosphokinase</fullName>
    </alternativeName>
    <alternativeName>
        <fullName evidence="12">7,8-dihydro-6-hydroxymethylpterin-pyrophosphokinase</fullName>
    </alternativeName>
</protein>
<evidence type="ECO:0000256" key="11">
    <source>
        <dbReference type="ARBA" id="ARBA00029766"/>
    </source>
</evidence>
<dbReference type="EMBL" id="JBOK01000013">
    <property type="protein sequence ID" value="EXU79749.1"/>
    <property type="molecule type" value="Genomic_DNA"/>
</dbReference>
<dbReference type="NCBIfam" id="TIGR01498">
    <property type="entry name" value="folK"/>
    <property type="match status" value="1"/>
</dbReference>
<dbReference type="GO" id="GO:0005524">
    <property type="term" value="F:ATP binding"/>
    <property type="evidence" value="ECO:0007669"/>
    <property type="project" value="UniProtKB-KW"/>
</dbReference>
<keyword evidence="8" id="KW-0067">ATP-binding</keyword>
<dbReference type="InterPro" id="IPR000550">
    <property type="entry name" value="Hppk"/>
</dbReference>
<feature type="region of interest" description="Disordered" evidence="13">
    <location>
        <begin position="1"/>
        <end position="71"/>
    </location>
</feature>
<evidence type="ECO:0000256" key="9">
    <source>
        <dbReference type="ARBA" id="ARBA00022909"/>
    </source>
</evidence>
<evidence type="ECO:0000256" key="1">
    <source>
        <dbReference type="ARBA" id="ARBA00005051"/>
    </source>
</evidence>
<keyword evidence="6" id="KW-0547">Nucleotide-binding</keyword>
<feature type="compositionally biased region" description="Basic residues" evidence="13">
    <location>
        <begin position="1"/>
        <end position="11"/>
    </location>
</feature>
<feature type="domain" description="7,8-dihydro-6-hydroxymethylpterin-pyrophosphokinase" evidence="14">
    <location>
        <begin position="175"/>
        <end position="186"/>
    </location>
</feature>
<evidence type="ECO:0000256" key="6">
    <source>
        <dbReference type="ARBA" id="ARBA00022741"/>
    </source>
</evidence>
<comment type="similarity">
    <text evidence="2">Belongs to the HPPK family.</text>
</comment>